<accession>K1VR41</accession>
<gene>
    <name evidence="2" type="ORF">A1Q2_02520</name>
</gene>
<feature type="region of interest" description="Disordered" evidence="1">
    <location>
        <begin position="1"/>
        <end position="40"/>
    </location>
</feature>
<feature type="region of interest" description="Disordered" evidence="1">
    <location>
        <begin position="361"/>
        <end position="422"/>
    </location>
</feature>
<comment type="caution">
    <text evidence="2">The sequence shown here is derived from an EMBL/GenBank/DDBJ whole genome shotgun (WGS) entry which is preliminary data.</text>
</comment>
<reference evidence="2 3" key="1">
    <citation type="journal article" date="2012" name="Eukaryot. Cell">
        <title>Genome sequence of the Trichosporon asahii environmental strain CBS 8904.</title>
        <authorList>
            <person name="Yang R.Y."/>
            <person name="Li H.T."/>
            <person name="Zhu H."/>
            <person name="Zhou G.P."/>
            <person name="Wang M."/>
            <person name="Wang L."/>
        </authorList>
    </citation>
    <scope>NUCLEOTIDE SEQUENCE [LARGE SCALE GENOMIC DNA]</scope>
    <source>
        <strain evidence="2 3">CBS 8904</strain>
    </source>
</reference>
<proteinExistence type="predicted"/>
<protein>
    <submittedName>
        <fullName evidence="2">Uncharacterized protein</fullName>
    </submittedName>
</protein>
<dbReference type="OMA" id="FERRVPN"/>
<dbReference type="HOGENOM" id="CLU_576396_0_0_1"/>
<feature type="compositionally biased region" description="Pro residues" evidence="1">
    <location>
        <begin position="16"/>
        <end position="28"/>
    </location>
</feature>
<feature type="region of interest" description="Disordered" evidence="1">
    <location>
        <begin position="46"/>
        <end position="65"/>
    </location>
</feature>
<organism evidence="2 3">
    <name type="scientific">Trichosporon asahii var. asahii (strain CBS 8904)</name>
    <name type="common">Yeast</name>
    <dbReference type="NCBI Taxonomy" id="1220162"/>
    <lineage>
        <taxon>Eukaryota</taxon>
        <taxon>Fungi</taxon>
        <taxon>Dikarya</taxon>
        <taxon>Basidiomycota</taxon>
        <taxon>Agaricomycotina</taxon>
        <taxon>Tremellomycetes</taxon>
        <taxon>Trichosporonales</taxon>
        <taxon>Trichosporonaceae</taxon>
        <taxon>Trichosporon</taxon>
    </lineage>
</organism>
<keyword evidence="3" id="KW-1185">Reference proteome</keyword>
<feature type="compositionally biased region" description="Basic and acidic residues" evidence="1">
    <location>
        <begin position="400"/>
        <end position="422"/>
    </location>
</feature>
<feature type="compositionally biased region" description="Basic and acidic residues" evidence="1">
    <location>
        <begin position="368"/>
        <end position="388"/>
    </location>
</feature>
<dbReference type="EMBL" id="AMBO01000268">
    <property type="protein sequence ID" value="EKD03071.1"/>
    <property type="molecule type" value="Genomic_DNA"/>
</dbReference>
<sequence>MSDLKQPLEPEAAAPPVTPPSAEYPPTAPEGSAADAPEDSRWVKAYGSARDRLPPSLSSRLPTSEEAKASVDSLSARFASSSAEHSESFKARKAKLRSDLLSHGYSVANATEIPLYISLNQVGPLMYEAVEPNGVFERRAPGLFFLLEVRASGEPYTPWSVAWPILAVTGPAVALTSLLAIPFAAAVTGSAALAGMGTAVMSGIASASSAIATTAARVALLPGGKKLHGKLVSAANSHIASLKDKGTQEVLRYVTVAVAAVKSKLHKDGKEHLATEKEEIEAEEPAKVIAEIDVTGYPLEKVLTCKTGKRKLDSALEAAFKKLDFKTKDFQPKTDPVLRVVGGPRLDERGGKTFLVFHPLTSAEPLPTDEKPPTAEEERLAHDARVVDTWEEASVTSEDAPLHAGEEDEKKRSWLDSWRKKK</sequence>
<evidence type="ECO:0000313" key="3">
    <source>
        <dbReference type="Proteomes" id="UP000006757"/>
    </source>
</evidence>
<name>K1VR41_TRIAC</name>
<dbReference type="Proteomes" id="UP000006757">
    <property type="component" value="Unassembled WGS sequence"/>
</dbReference>
<dbReference type="InParanoid" id="K1VR41"/>
<evidence type="ECO:0000313" key="2">
    <source>
        <dbReference type="EMBL" id="EKD03071.1"/>
    </source>
</evidence>
<evidence type="ECO:0000256" key="1">
    <source>
        <dbReference type="SAM" id="MobiDB-lite"/>
    </source>
</evidence>
<dbReference type="AlphaFoldDB" id="K1VR41"/>